<reference evidence="3 4" key="1">
    <citation type="submission" date="2016-10" db="EMBL/GenBank/DDBJ databases">
        <authorList>
            <person name="de Groot N.N."/>
        </authorList>
    </citation>
    <scope>NUCLEOTIDE SEQUENCE [LARGE SCALE GENOMIC DNA]</scope>
    <source>
        <strain evidence="3 4">CGMCC 4.5506</strain>
    </source>
</reference>
<dbReference type="Proteomes" id="UP000199494">
    <property type="component" value="Unassembled WGS sequence"/>
</dbReference>
<evidence type="ECO:0000313" key="3">
    <source>
        <dbReference type="EMBL" id="SDC85038.1"/>
    </source>
</evidence>
<evidence type="ECO:0000313" key="4">
    <source>
        <dbReference type="Proteomes" id="UP000199494"/>
    </source>
</evidence>
<sequence>MRPRISVLAAMTMALGLGLAGCGQDGRGQQGTVQPGAEQQQRAEGPGMTEREIRHEDAITTWTDGYCAATTELVTAFSAMPAIDPSTPEQASRTSSELLGVMIGGLDRTVGGLDQLEPAPLAEAETVKNEAVATFTGIRDRAVGAKQQLDAASGEEAHRAAITAVRAPLEDVGKLNLLAGFDEIPALRDAMVRAPSCQKLAAEDSSPKIDNGQSGG</sequence>
<keyword evidence="4" id="KW-1185">Reference proteome</keyword>
<protein>
    <submittedName>
        <fullName evidence="3">Uncharacterized protein</fullName>
    </submittedName>
</protein>
<keyword evidence="2" id="KW-0732">Signal</keyword>
<feature type="region of interest" description="Disordered" evidence="1">
    <location>
        <begin position="25"/>
        <end position="50"/>
    </location>
</feature>
<dbReference type="PROSITE" id="PS51257">
    <property type="entry name" value="PROKAR_LIPOPROTEIN"/>
    <property type="match status" value="1"/>
</dbReference>
<feature type="compositionally biased region" description="Polar residues" evidence="1">
    <location>
        <begin position="30"/>
        <end position="42"/>
    </location>
</feature>
<evidence type="ECO:0000256" key="1">
    <source>
        <dbReference type="SAM" id="MobiDB-lite"/>
    </source>
</evidence>
<accession>A0A1G6PYA9</accession>
<organism evidence="3 4">
    <name type="scientific">Prauserella marina</name>
    <dbReference type="NCBI Taxonomy" id="530584"/>
    <lineage>
        <taxon>Bacteria</taxon>
        <taxon>Bacillati</taxon>
        <taxon>Actinomycetota</taxon>
        <taxon>Actinomycetes</taxon>
        <taxon>Pseudonocardiales</taxon>
        <taxon>Pseudonocardiaceae</taxon>
        <taxon>Prauserella</taxon>
    </lineage>
</organism>
<dbReference type="AlphaFoldDB" id="A0A1G6PYA9"/>
<dbReference type="EMBL" id="FMZE01000004">
    <property type="protein sequence ID" value="SDC85038.1"/>
    <property type="molecule type" value="Genomic_DNA"/>
</dbReference>
<feature type="chain" id="PRO_5043926785" evidence="2">
    <location>
        <begin position="21"/>
        <end position="216"/>
    </location>
</feature>
<dbReference type="RefSeq" id="WP_245865528.1">
    <property type="nucleotide sequence ID" value="NZ_CP016353.1"/>
</dbReference>
<dbReference type="STRING" id="530584.SAMN05421630_104127"/>
<proteinExistence type="predicted"/>
<name>A0A1G6PYA9_9PSEU</name>
<feature type="signal peptide" evidence="2">
    <location>
        <begin position="1"/>
        <end position="20"/>
    </location>
</feature>
<gene>
    <name evidence="3" type="ORF">SAMN05421630_104127</name>
</gene>
<evidence type="ECO:0000256" key="2">
    <source>
        <dbReference type="SAM" id="SignalP"/>
    </source>
</evidence>